<feature type="compositionally biased region" description="Basic residues" evidence="1">
    <location>
        <begin position="81"/>
        <end position="90"/>
    </location>
</feature>
<proteinExistence type="predicted"/>
<accession>A0A9N7TXU0</accession>
<dbReference type="EMBL" id="CADEAL010000400">
    <property type="protein sequence ID" value="CAB1419608.1"/>
    <property type="molecule type" value="Genomic_DNA"/>
</dbReference>
<gene>
    <name evidence="2" type="ORF">PLEPLA_LOCUS7456</name>
</gene>
<sequence>MADTSREPALERTDFQELEEAEDLFPEPAAAQEEVSGRRRRRCRGGRGERGGQGVKPPADRGAPGPLNPLFSERATGAARGHVRGARRRVGVSQSVR</sequence>
<comment type="caution">
    <text evidence="2">The sequence shown here is derived from an EMBL/GenBank/DDBJ whole genome shotgun (WGS) entry which is preliminary data.</text>
</comment>
<organism evidence="2 3">
    <name type="scientific">Pleuronectes platessa</name>
    <name type="common">European plaice</name>
    <dbReference type="NCBI Taxonomy" id="8262"/>
    <lineage>
        <taxon>Eukaryota</taxon>
        <taxon>Metazoa</taxon>
        <taxon>Chordata</taxon>
        <taxon>Craniata</taxon>
        <taxon>Vertebrata</taxon>
        <taxon>Euteleostomi</taxon>
        <taxon>Actinopterygii</taxon>
        <taxon>Neopterygii</taxon>
        <taxon>Teleostei</taxon>
        <taxon>Neoteleostei</taxon>
        <taxon>Acanthomorphata</taxon>
        <taxon>Carangaria</taxon>
        <taxon>Pleuronectiformes</taxon>
        <taxon>Pleuronectoidei</taxon>
        <taxon>Pleuronectidae</taxon>
        <taxon>Pleuronectes</taxon>
    </lineage>
</organism>
<dbReference type="AlphaFoldDB" id="A0A9N7TXU0"/>
<reference evidence="2" key="1">
    <citation type="submission" date="2020-03" db="EMBL/GenBank/DDBJ databases">
        <authorList>
            <person name="Weist P."/>
        </authorList>
    </citation>
    <scope>NUCLEOTIDE SEQUENCE</scope>
</reference>
<protein>
    <submittedName>
        <fullName evidence="2">Uncharacterized protein</fullName>
    </submittedName>
</protein>
<keyword evidence="3" id="KW-1185">Reference proteome</keyword>
<evidence type="ECO:0000313" key="3">
    <source>
        <dbReference type="Proteomes" id="UP001153269"/>
    </source>
</evidence>
<name>A0A9N7TXU0_PLEPL</name>
<evidence type="ECO:0000313" key="2">
    <source>
        <dbReference type="EMBL" id="CAB1419608.1"/>
    </source>
</evidence>
<evidence type="ECO:0000256" key="1">
    <source>
        <dbReference type="SAM" id="MobiDB-lite"/>
    </source>
</evidence>
<dbReference type="Proteomes" id="UP001153269">
    <property type="component" value="Unassembled WGS sequence"/>
</dbReference>
<feature type="compositionally biased region" description="Basic and acidic residues" evidence="1">
    <location>
        <begin position="1"/>
        <end position="15"/>
    </location>
</feature>
<feature type="region of interest" description="Disordered" evidence="1">
    <location>
        <begin position="1"/>
        <end position="97"/>
    </location>
</feature>
<feature type="compositionally biased region" description="Acidic residues" evidence="1">
    <location>
        <begin position="16"/>
        <end position="25"/>
    </location>
</feature>